<gene>
    <name evidence="5" type="ORF">HanXRQr2_Chr13g0569871</name>
</gene>
<dbReference type="Gene3D" id="1.25.40.10">
    <property type="entry name" value="Tetratricopeptide repeat domain"/>
    <property type="match status" value="1"/>
</dbReference>
<dbReference type="Pfam" id="PF12854">
    <property type="entry name" value="PPR_1"/>
    <property type="match status" value="1"/>
</dbReference>
<dbReference type="InterPro" id="IPR011990">
    <property type="entry name" value="TPR-like_helical_dom_sf"/>
</dbReference>
<feature type="domain" description="DUF4283" evidence="4">
    <location>
        <begin position="388"/>
        <end position="468"/>
    </location>
</feature>
<reference evidence="5" key="1">
    <citation type="journal article" date="2017" name="Nature">
        <title>The sunflower genome provides insights into oil metabolism, flowering and Asterid evolution.</title>
        <authorList>
            <person name="Badouin H."/>
            <person name="Gouzy J."/>
            <person name="Grassa C.J."/>
            <person name="Murat F."/>
            <person name="Staton S.E."/>
            <person name="Cottret L."/>
            <person name="Lelandais-Briere C."/>
            <person name="Owens G.L."/>
            <person name="Carrere S."/>
            <person name="Mayjonade B."/>
            <person name="Legrand L."/>
            <person name="Gill N."/>
            <person name="Kane N.C."/>
            <person name="Bowers J.E."/>
            <person name="Hubner S."/>
            <person name="Bellec A."/>
            <person name="Berard A."/>
            <person name="Berges H."/>
            <person name="Blanchet N."/>
            <person name="Boniface M.C."/>
            <person name="Brunel D."/>
            <person name="Catrice O."/>
            <person name="Chaidir N."/>
            <person name="Claudel C."/>
            <person name="Donnadieu C."/>
            <person name="Faraut T."/>
            <person name="Fievet G."/>
            <person name="Helmstetter N."/>
            <person name="King M."/>
            <person name="Knapp S.J."/>
            <person name="Lai Z."/>
            <person name="Le Paslier M.C."/>
            <person name="Lippi Y."/>
            <person name="Lorenzon L."/>
            <person name="Mandel J.R."/>
            <person name="Marage G."/>
            <person name="Marchand G."/>
            <person name="Marquand E."/>
            <person name="Bret-Mestries E."/>
            <person name="Morien E."/>
            <person name="Nambeesan S."/>
            <person name="Nguyen T."/>
            <person name="Pegot-Espagnet P."/>
            <person name="Pouilly N."/>
            <person name="Raftis F."/>
            <person name="Sallet E."/>
            <person name="Schiex T."/>
            <person name="Thomas J."/>
            <person name="Vandecasteele C."/>
            <person name="Vares D."/>
            <person name="Vear F."/>
            <person name="Vautrin S."/>
            <person name="Crespi M."/>
            <person name="Mangin B."/>
            <person name="Burke J.M."/>
            <person name="Salse J."/>
            <person name="Munos S."/>
            <person name="Vincourt P."/>
            <person name="Rieseberg L.H."/>
            <person name="Langlade N.B."/>
        </authorList>
    </citation>
    <scope>NUCLEOTIDE SEQUENCE</scope>
    <source>
        <tissue evidence="5">Leaves</tissue>
    </source>
</reference>
<feature type="region of interest" description="Disordered" evidence="3">
    <location>
        <begin position="633"/>
        <end position="677"/>
    </location>
</feature>
<feature type="compositionally biased region" description="Gly residues" evidence="3">
    <location>
        <begin position="666"/>
        <end position="675"/>
    </location>
</feature>
<name>A0A9K3HAZ6_HELAN</name>
<feature type="repeat" description="PPR" evidence="2">
    <location>
        <begin position="111"/>
        <end position="145"/>
    </location>
</feature>
<evidence type="ECO:0000256" key="3">
    <source>
        <dbReference type="SAM" id="MobiDB-lite"/>
    </source>
</evidence>
<dbReference type="PANTHER" id="PTHR31286:SF99">
    <property type="entry name" value="DUF4283 DOMAIN-CONTAINING PROTEIN"/>
    <property type="match status" value="1"/>
</dbReference>
<organism evidence="5 6">
    <name type="scientific">Helianthus annuus</name>
    <name type="common">Common sunflower</name>
    <dbReference type="NCBI Taxonomy" id="4232"/>
    <lineage>
        <taxon>Eukaryota</taxon>
        <taxon>Viridiplantae</taxon>
        <taxon>Streptophyta</taxon>
        <taxon>Embryophyta</taxon>
        <taxon>Tracheophyta</taxon>
        <taxon>Spermatophyta</taxon>
        <taxon>Magnoliopsida</taxon>
        <taxon>eudicotyledons</taxon>
        <taxon>Gunneridae</taxon>
        <taxon>Pentapetalae</taxon>
        <taxon>asterids</taxon>
        <taxon>campanulids</taxon>
        <taxon>Asterales</taxon>
        <taxon>Asteraceae</taxon>
        <taxon>Asteroideae</taxon>
        <taxon>Heliantheae alliance</taxon>
        <taxon>Heliantheae</taxon>
        <taxon>Helianthus</taxon>
    </lineage>
</organism>
<dbReference type="InterPro" id="IPR040256">
    <property type="entry name" value="At4g02000-like"/>
</dbReference>
<dbReference type="PANTHER" id="PTHR31286">
    <property type="entry name" value="GLYCINE-RICH CELL WALL STRUCTURAL PROTEIN 1.8-LIKE"/>
    <property type="match status" value="1"/>
</dbReference>
<comment type="caution">
    <text evidence="5">The sequence shown here is derived from an EMBL/GenBank/DDBJ whole genome shotgun (WGS) entry which is preliminary data.</text>
</comment>
<dbReference type="AlphaFoldDB" id="A0A9K3HAZ6"/>
<dbReference type="InterPro" id="IPR002885">
    <property type="entry name" value="PPR_rpt"/>
</dbReference>
<dbReference type="PROSITE" id="PS51375">
    <property type="entry name" value="PPR"/>
    <property type="match status" value="2"/>
</dbReference>
<proteinExistence type="predicted"/>
<evidence type="ECO:0000313" key="5">
    <source>
        <dbReference type="EMBL" id="KAF5771864.1"/>
    </source>
</evidence>
<evidence type="ECO:0000256" key="1">
    <source>
        <dbReference type="ARBA" id="ARBA00022737"/>
    </source>
</evidence>
<feature type="compositionally biased region" description="Basic and acidic residues" evidence="3">
    <location>
        <begin position="239"/>
        <end position="249"/>
    </location>
</feature>
<keyword evidence="6" id="KW-1185">Reference proteome</keyword>
<reference evidence="5" key="2">
    <citation type="submission" date="2020-06" db="EMBL/GenBank/DDBJ databases">
        <title>Helianthus annuus Genome sequencing and assembly Release 2.</title>
        <authorList>
            <person name="Gouzy J."/>
            <person name="Langlade N."/>
            <person name="Munos S."/>
        </authorList>
    </citation>
    <scope>NUCLEOTIDE SEQUENCE</scope>
    <source>
        <tissue evidence="5">Leaves</tissue>
    </source>
</reference>
<dbReference type="InterPro" id="IPR025558">
    <property type="entry name" value="DUF4283"/>
</dbReference>
<evidence type="ECO:0000256" key="2">
    <source>
        <dbReference type="PROSITE-ProRule" id="PRU00708"/>
    </source>
</evidence>
<feature type="repeat" description="PPR" evidence="2">
    <location>
        <begin position="146"/>
        <end position="180"/>
    </location>
</feature>
<sequence length="754" mass="84820">MLTNPRWFKNLELKHVSHTLNHTHVARIVSSVKDLDVVVRFFYWITKTYSYKHDLNCYKAMLNRLVRERRPRLGDTDQIRVLMVKECTTEGQLMQVVYYFNEIRGKGVGYSLYSCNALLIQMGKFRMVEAARDVFGKMLGYGIKPSLLKFNTMINMLCKRGMVREAKSLSDQMGEYDLCPDLIWSRCMFWIWWRIRVSDLRLVFTKFSSAWSAAVCSMNPKDNVPKDDRGKPPLPVKSSDAENPSKDNGLEDLGFMSFSEKMYGDVFISSKPVGVQELRDKASMFAKPLNIDGNPMLPRHGMVRNEQRVINIIDELEKVTVPVQTPTEKANCQADPSVNVTKPVSYADKLQSSGGVKRVVNFRLVEAQEVMENADIVIPKEAVQKVQDRFTNVLYGYFLGSRLPFPVVEYYAKNVWNKYGFSKAMMNSNGFFFFKFDSSEGMNKVLEGGPWLIRKVPLFLNVWTPAVTLRKDGIKSVPVWVKFHNVPIAVYTDDGLSLLASKIGIPKRLDNYTADMCIDNWGRSSFARAMVEISADKELKDHIVVAVPKLVEEGYVLEEVKVEYEWRPKRCPTCCLFGHDVSSCPKSQPELQKKVSIDQDGFVTDKRKTAKHVFPQKKQKAKFVYKQKTNPSGAGMNKGFNGGNGTPGASTSGTKKDDEIINKGGTSTGVNGGNGKNNSNIKVQNSFEALSSADKVEGVPVVDLSYVNEPIRSLYDEEGVIDDLHTEMSEFMAADTQSKPAEGASTPGLKGVNG</sequence>
<dbReference type="Pfam" id="PF14111">
    <property type="entry name" value="DUF4283"/>
    <property type="match status" value="1"/>
</dbReference>
<dbReference type="NCBIfam" id="TIGR00756">
    <property type="entry name" value="PPR"/>
    <property type="match status" value="2"/>
</dbReference>
<feature type="region of interest" description="Disordered" evidence="3">
    <location>
        <begin position="733"/>
        <end position="754"/>
    </location>
</feature>
<feature type="region of interest" description="Disordered" evidence="3">
    <location>
        <begin position="222"/>
        <end position="249"/>
    </location>
</feature>
<dbReference type="EMBL" id="MNCJ02000328">
    <property type="protein sequence ID" value="KAF5771864.1"/>
    <property type="molecule type" value="Genomic_DNA"/>
</dbReference>
<protein>
    <submittedName>
        <fullName evidence="5">Transcription factor interactor and regulator CCHC(Zn) family</fullName>
    </submittedName>
</protein>
<evidence type="ECO:0000259" key="4">
    <source>
        <dbReference type="Pfam" id="PF14111"/>
    </source>
</evidence>
<accession>A0A9K3HAZ6</accession>
<evidence type="ECO:0000313" key="6">
    <source>
        <dbReference type="Proteomes" id="UP000215914"/>
    </source>
</evidence>
<keyword evidence="1" id="KW-0677">Repeat</keyword>
<dbReference type="Gramene" id="mRNA:HanXRQr2_Chr13g0569871">
    <property type="protein sequence ID" value="mRNA:HanXRQr2_Chr13g0569871"/>
    <property type="gene ID" value="HanXRQr2_Chr13g0569871"/>
</dbReference>
<dbReference type="Proteomes" id="UP000215914">
    <property type="component" value="Unassembled WGS sequence"/>
</dbReference>